<dbReference type="GO" id="GO:0015293">
    <property type="term" value="F:symporter activity"/>
    <property type="evidence" value="ECO:0007669"/>
    <property type="project" value="InterPro"/>
</dbReference>
<evidence type="ECO:0000256" key="5">
    <source>
        <dbReference type="SAM" id="Phobius"/>
    </source>
</evidence>
<dbReference type="AlphaFoldDB" id="A0A6M4A4K5"/>
<keyword evidence="8" id="KW-1185">Reference proteome</keyword>
<evidence type="ECO:0000259" key="6">
    <source>
        <dbReference type="PROSITE" id="PS50850"/>
    </source>
</evidence>
<feature type="transmembrane region" description="Helical" evidence="5">
    <location>
        <begin position="241"/>
        <end position="260"/>
    </location>
</feature>
<evidence type="ECO:0000256" key="2">
    <source>
        <dbReference type="ARBA" id="ARBA00022692"/>
    </source>
</evidence>
<organism evidence="7 8">
    <name type="scientific">Undibacterium piscinae</name>
    <dbReference type="NCBI Taxonomy" id="2495591"/>
    <lineage>
        <taxon>Bacteria</taxon>
        <taxon>Pseudomonadati</taxon>
        <taxon>Pseudomonadota</taxon>
        <taxon>Betaproteobacteria</taxon>
        <taxon>Burkholderiales</taxon>
        <taxon>Oxalobacteraceae</taxon>
        <taxon>Undibacterium</taxon>
    </lineage>
</organism>
<evidence type="ECO:0000256" key="4">
    <source>
        <dbReference type="ARBA" id="ARBA00023136"/>
    </source>
</evidence>
<dbReference type="Proteomes" id="UP000274350">
    <property type="component" value="Chromosome"/>
</dbReference>
<dbReference type="InterPro" id="IPR039672">
    <property type="entry name" value="MFS_2"/>
</dbReference>
<evidence type="ECO:0000256" key="3">
    <source>
        <dbReference type="ARBA" id="ARBA00022989"/>
    </source>
</evidence>
<accession>A0A6M4A4K5</accession>
<evidence type="ECO:0000313" key="8">
    <source>
        <dbReference type="Proteomes" id="UP000274350"/>
    </source>
</evidence>
<name>A0A6M4A4K5_9BURK</name>
<dbReference type="Pfam" id="PF13347">
    <property type="entry name" value="MFS_2"/>
    <property type="match status" value="1"/>
</dbReference>
<feature type="transmembrane region" description="Helical" evidence="5">
    <location>
        <begin position="303"/>
        <end position="320"/>
    </location>
</feature>
<evidence type="ECO:0000313" key="7">
    <source>
        <dbReference type="EMBL" id="QJQ06276.1"/>
    </source>
</evidence>
<dbReference type="PANTHER" id="PTHR11328:SF28">
    <property type="entry name" value="MAJOR FACILITATOR SUPERFAMILY DOMAIN-CONTAINING PROTEIN 12"/>
    <property type="match status" value="1"/>
</dbReference>
<comment type="similarity">
    <text evidence="1">Belongs to the sodium:galactoside symporter (TC 2.A.2) family.</text>
</comment>
<feature type="transmembrane region" description="Helical" evidence="5">
    <location>
        <begin position="326"/>
        <end position="349"/>
    </location>
</feature>
<dbReference type="InterPro" id="IPR036259">
    <property type="entry name" value="MFS_trans_sf"/>
</dbReference>
<gene>
    <name evidence="7" type="ORF">EJG51_010905</name>
</gene>
<feature type="transmembrane region" description="Helical" evidence="5">
    <location>
        <begin position="12"/>
        <end position="29"/>
    </location>
</feature>
<dbReference type="PANTHER" id="PTHR11328">
    <property type="entry name" value="MAJOR FACILITATOR SUPERFAMILY DOMAIN-CONTAINING PROTEIN"/>
    <property type="match status" value="1"/>
</dbReference>
<feature type="transmembrane region" description="Helical" evidence="5">
    <location>
        <begin position="35"/>
        <end position="54"/>
    </location>
</feature>
<dbReference type="Gene3D" id="1.20.1250.20">
    <property type="entry name" value="MFS general substrate transporter like domains"/>
    <property type="match status" value="1"/>
</dbReference>
<feature type="transmembrane region" description="Helical" evidence="5">
    <location>
        <begin position="75"/>
        <end position="94"/>
    </location>
</feature>
<feature type="transmembrane region" description="Helical" evidence="5">
    <location>
        <begin position="361"/>
        <end position="383"/>
    </location>
</feature>
<keyword evidence="2 5" id="KW-0812">Transmembrane</keyword>
<protein>
    <submittedName>
        <fullName evidence="7">Sodium:galactoside symporter</fullName>
    </submittedName>
</protein>
<feature type="transmembrane region" description="Helical" evidence="5">
    <location>
        <begin position="114"/>
        <end position="135"/>
    </location>
</feature>
<dbReference type="KEGG" id="upi:EJG51_010905"/>
<dbReference type="EMBL" id="CP051152">
    <property type="protein sequence ID" value="QJQ06276.1"/>
    <property type="molecule type" value="Genomic_DNA"/>
</dbReference>
<evidence type="ECO:0000256" key="1">
    <source>
        <dbReference type="ARBA" id="ARBA00009617"/>
    </source>
</evidence>
<dbReference type="SUPFAM" id="SSF103473">
    <property type="entry name" value="MFS general substrate transporter"/>
    <property type="match status" value="2"/>
</dbReference>
<dbReference type="OrthoDB" id="181905at2"/>
<keyword evidence="3 5" id="KW-1133">Transmembrane helix</keyword>
<feature type="domain" description="Major facilitator superfamily (MFS) profile" evidence="6">
    <location>
        <begin position="234"/>
        <end position="423"/>
    </location>
</feature>
<keyword evidence="4 5" id="KW-0472">Membrane</keyword>
<proteinExistence type="inferred from homology"/>
<feature type="transmembrane region" description="Helical" evidence="5">
    <location>
        <begin position="272"/>
        <end position="291"/>
    </location>
</feature>
<dbReference type="GO" id="GO:0005886">
    <property type="term" value="C:plasma membrane"/>
    <property type="evidence" value="ECO:0007669"/>
    <property type="project" value="TreeGrafter"/>
</dbReference>
<dbReference type="PROSITE" id="PS50850">
    <property type="entry name" value="MFS"/>
    <property type="match status" value="1"/>
</dbReference>
<feature type="transmembrane region" description="Helical" evidence="5">
    <location>
        <begin position="190"/>
        <end position="209"/>
    </location>
</feature>
<feature type="transmembrane region" description="Helical" evidence="5">
    <location>
        <begin position="395"/>
        <end position="414"/>
    </location>
</feature>
<dbReference type="GO" id="GO:0008643">
    <property type="term" value="P:carbohydrate transport"/>
    <property type="evidence" value="ECO:0007669"/>
    <property type="project" value="InterPro"/>
</dbReference>
<feature type="transmembrane region" description="Helical" evidence="5">
    <location>
        <begin position="163"/>
        <end position="184"/>
    </location>
</feature>
<dbReference type="InterPro" id="IPR020846">
    <property type="entry name" value="MFS_dom"/>
</dbReference>
<reference evidence="7 8" key="1">
    <citation type="journal article" date="2019" name="Int. J. Syst. Evol. Microbiol.">
        <title>Undibacterium piscinae sp. nov., isolated from Korean shiner intestine.</title>
        <authorList>
            <person name="Lee S.Y."/>
            <person name="Kang W."/>
            <person name="Kim P.S."/>
            <person name="Kim H.S."/>
            <person name="Sung H."/>
            <person name="Shin N.R."/>
            <person name="Whon T.W."/>
            <person name="Yun J.H."/>
            <person name="Lee J.Y."/>
            <person name="Lee J.Y."/>
            <person name="Jung M.J."/>
            <person name="Jeong Y.S."/>
            <person name="Tak E.J."/>
            <person name="Han J.E."/>
            <person name="Hyun D.W."/>
            <person name="Kang M.S."/>
            <person name="Lee K.E."/>
            <person name="Lee B.H."/>
            <person name="Bae J.W."/>
        </authorList>
    </citation>
    <scope>NUCLEOTIDE SEQUENCE [LARGE SCALE GENOMIC DNA]</scope>
    <source>
        <strain evidence="7 8">S11R28</strain>
    </source>
</reference>
<sequence>MTIAKYFSPQACYGFLGLPLAMAALPVYVQIPAYYTTQLGLPLASTGLVLFFARMVDTLQDPVLGRMIDRRQQNIGSWLIVAALLLAMAFYGLWQPPVEAGLRAANSTLLLTWLGVMLIVAYTAHSMINIAYLSWGARLAETSSSATSSNAGLLGAAAWREGLGLVGVILASLVPSFIVLGLPAKIDTRLTTYAIAFSALLAFGVISLLRWAPKWQQARGDTNVNLRTALANDKFRRLLPIYLLNSLSVSIPATLALFFIADRIQAPQMTAYFLALYFFAGALGLPAWTALAKRLGTIKAWKLGMLLAIISFIGAALLTSGDLLPYMLVCIASGLALGADLALPPVLLAEIIPKNQAPASYYGVWTLLGKLALALSGLALPALSLFDYQPGQFTHTGSLVLVYAVLPCILKLFALRSLHRYPS</sequence>